<organism evidence="1 2">
    <name type="scientific">Olivibacter oleidegradans</name>
    <dbReference type="NCBI Taxonomy" id="760123"/>
    <lineage>
        <taxon>Bacteria</taxon>
        <taxon>Pseudomonadati</taxon>
        <taxon>Bacteroidota</taxon>
        <taxon>Sphingobacteriia</taxon>
        <taxon>Sphingobacteriales</taxon>
        <taxon>Sphingobacteriaceae</taxon>
        <taxon>Olivibacter</taxon>
    </lineage>
</organism>
<sequence length="60" mass="7126">MRKKSSKNNYAEMFGLLGQVRQKRALRIKANDMSLQQRLRIIQMIFQLSEEQVEDRSLAE</sequence>
<evidence type="ECO:0000313" key="1">
    <source>
        <dbReference type="EMBL" id="MFC0319036.1"/>
    </source>
</evidence>
<comment type="caution">
    <text evidence="1">The sequence shown here is derived from an EMBL/GenBank/DDBJ whole genome shotgun (WGS) entry which is preliminary data.</text>
</comment>
<reference evidence="1 2" key="1">
    <citation type="submission" date="2024-09" db="EMBL/GenBank/DDBJ databases">
        <authorList>
            <person name="Sun Q."/>
            <person name="Mori K."/>
        </authorList>
    </citation>
    <scope>NUCLEOTIDE SEQUENCE [LARGE SCALE GENOMIC DNA]</scope>
    <source>
        <strain evidence="1 2">CCM 7765</strain>
    </source>
</reference>
<dbReference type="Proteomes" id="UP001589774">
    <property type="component" value="Unassembled WGS sequence"/>
</dbReference>
<protein>
    <submittedName>
        <fullName evidence="1">Uncharacterized protein</fullName>
    </submittedName>
</protein>
<gene>
    <name evidence="1" type="ORF">ACFFI0_12000</name>
</gene>
<accession>A0ABV6HJG9</accession>
<name>A0ABV6HJG9_9SPHI</name>
<proteinExistence type="predicted"/>
<dbReference type="RefSeq" id="WP_013666475.1">
    <property type="nucleotide sequence ID" value="NZ_JBHLWO010000002.1"/>
</dbReference>
<evidence type="ECO:0000313" key="2">
    <source>
        <dbReference type="Proteomes" id="UP001589774"/>
    </source>
</evidence>
<dbReference type="EMBL" id="JBHLWO010000002">
    <property type="protein sequence ID" value="MFC0319036.1"/>
    <property type="molecule type" value="Genomic_DNA"/>
</dbReference>
<keyword evidence="2" id="KW-1185">Reference proteome</keyword>